<dbReference type="InterPro" id="IPR036388">
    <property type="entry name" value="WH-like_DNA-bd_sf"/>
</dbReference>
<reference evidence="2 3" key="1">
    <citation type="submission" date="2019-04" db="EMBL/GenBank/DDBJ databases">
        <title>Bacillus sediminilitoris sp. nov., isolated from a tidal flat sediment on the East China Sea.</title>
        <authorList>
            <person name="Wei Y."/>
            <person name="Mao H."/>
            <person name="Fang J."/>
        </authorList>
    </citation>
    <scope>NUCLEOTIDE SEQUENCE [LARGE SCALE GENOMIC DNA]</scope>
    <source>
        <strain evidence="2 3">DSL-17</strain>
    </source>
</reference>
<keyword evidence="3" id="KW-1185">Reference proteome</keyword>
<dbReference type="SUPFAM" id="SSF46785">
    <property type="entry name" value="Winged helix' DNA-binding domain"/>
    <property type="match status" value="1"/>
</dbReference>
<dbReference type="Proteomes" id="UP000310334">
    <property type="component" value="Unassembled WGS sequence"/>
</dbReference>
<dbReference type="Gene3D" id="1.10.10.10">
    <property type="entry name" value="Winged helix-like DNA-binding domain superfamily/Winged helix DNA-binding domain"/>
    <property type="match status" value="1"/>
</dbReference>
<evidence type="ECO:0000259" key="1">
    <source>
        <dbReference type="Pfam" id="PF03551"/>
    </source>
</evidence>
<accession>A0A4V3WES3</accession>
<dbReference type="RefSeq" id="WP_155443909.1">
    <property type="nucleotide sequence ID" value="NZ_CP046266.1"/>
</dbReference>
<feature type="domain" description="Transcription regulator PadR N-terminal" evidence="1">
    <location>
        <begin position="65"/>
        <end position="130"/>
    </location>
</feature>
<gene>
    <name evidence="2" type="ORF">E6W99_19355</name>
</gene>
<evidence type="ECO:0000313" key="2">
    <source>
        <dbReference type="EMBL" id="THF77492.1"/>
    </source>
</evidence>
<name>A0A4V3WES3_9BACI</name>
<dbReference type="InterPro" id="IPR036390">
    <property type="entry name" value="WH_DNA-bd_sf"/>
</dbReference>
<organism evidence="2 3">
    <name type="scientific">Metabacillus sediminilitoris</name>
    <dbReference type="NCBI Taxonomy" id="2567941"/>
    <lineage>
        <taxon>Bacteria</taxon>
        <taxon>Bacillati</taxon>
        <taxon>Bacillota</taxon>
        <taxon>Bacilli</taxon>
        <taxon>Bacillales</taxon>
        <taxon>Bacillaceae</taxon>
        <taxon>Metabacillus</taxon>
    </lineage>
</organism>
<proteinExistence type="predicted"/>
<evidence type="ECO:0000313" key="3">
    <source>
        <dbReference type="Proteomes" id="UP000310334"/>
    </source>
</evidence>
<dbReference type="Pfam" id="PF03551">
    <property type="entry name" value="PadR"/>
    <property type="match status" value="1"/>
</dbReference>
<dbReference type="PANTHER" id="PTHR43252">
    <property type="entry name" value="TRANSCRIPTIONAL REGULATOR YQJI"/>
    <property type="match status" value="1"/>
</dbReference>
<sequence>MLHILGDENSTKVLEKLVRDEMIQVNNGIYSVTRKGLKNARNLFDRPSKPNSKGMKRRGLIQIAILKLLKEEPRHGYQVMKLLEERSNGYYTPSAGTVNPALQDLHDKGLITVVEQGDKKVYTLHSDGLLFLAEAVQGEEDVFWEDWRIRLMWKQSKHAGLVREEMDKFMLEYHIAMRSQNMLKNSSQF</sequence>
<protein>
    <submittedName>
        <fullName evidence="2">Helix-turn-helix transcriptional regulator</fullName>
    </submittedName>
</protein>
<comment type="caution">
    <text evidence="2">The sequence shown here is derived from an EMBL/GenBank/DDBJ whole genome shotgun (WGS) entry which is preliminary data.</text>
</comment>
<dbReference type="InterPro" id="IPR005149">
    <property type="entry name" value="Tscrpt_reg_PadR_N"/>
</dbReference>
<dbReference type="PANTHER" id="PTHR43252:SF2">
    <property type="entry name" value="TRANSCRIPTION REGULATOR, PADR-LIKE FAMILY"/>
    <property type="match status" value="1"/>
</dbReference>
<dbReference type="AlphaFoldDB" id="A0A4V3WES3"/>
<dbReference type="EMBL" id="SSNT01000015">
    <property type="protein sequence ID" value="THF77492.1"/>
    <property type="molecule type" value="Genomic_DNA"/>
</dbReference>